<dbReference type="AlphaFoldDB" id="A0A1G9MRK2"/>
<dbReference type="NCBIfam" id="TIGR02876">
    <property type="entry name" value="spore_yqfD"/>
    <property type="match status" value="1"/>
</dbReference>
<keyword evidence="3" id="KW-1185">Reference proteome</keyword>
<sequence length="403" mass="45376">MMSKLANYLQGAVRIRVSGMMPEKLINLCVTQHISLWGITKHNDDLLVWMKLGDFFTIREMVRKSRTRITIVRRYGFPFTAKRLKRRKVLLIGPLVFFLALNILSSYVWFVDVMGLKNLPDSRIKEIAFQQGLKPGALKNDINTKQIENEILITLPEVAWIGVNFVGTRAVIEIVEKTVPKQEDKSPANLIAAKDGVITEIIVLAGQTMLKKGDTVKKGDLLIQGIAPEAPEATVKPPEAPVPEQPIRAKGIVKARVWYESYGETELATAVHEPTGRQQLGVVLKIGSNEFVVKKPDLTQFALYEQEAIHKKLPLWRNSGLIVESSIDVYHELDTSWLEITLEQARDAARTKALDQLQRLIPQTAHILSRNVEVIKTTEPNLVRVKVTIEAEEDIVQSVMISQ</sequence>
<evidence type="ECO:0000313" key="3">
    <source>
        <dbReference type="Proteomes" id="UP000214880"/>
    </source>
</evidence>
<dbReference type="InterPro" id="IPR010690">
    <property type="entry name" value="YqfD"/>
</dbReference>
<dbReference type="EMBL" id="FNHB01000001">
    <property type="protein sequence ID" value="SDL76734.1"/>
    <property type="molecule type" value="Genomic_DNA"/>
</dbReference>
<feature type="transmembrane region" description="Helical" evidence="1">
    <location>
        <begin position="89"/>
        <end position="110"/>
    </location>
</feature>
<dbReference type="PIRSF" id="PIRSF029895">
    <property type="entry name" value="SpoIV"/>
    <property type="match status" value="1"/>
</dbReference>
<reference evidence="2 3" key="1">
    <citation type="submission" date="2016-10" db="EMBL/GenBank/DDBJ databases">
        <authorList>
            <person name="de Groot N.N."/>
        </authorList>
    </citation>
    <scope>NUCLEOTIDE SEQUENCE [LARGE SCALE GENOMIC DNA]</scope>
    <source>
        <strain evidence="2 3">DSM 1736</strain>
    </source>
</reference>
<dbReference type="OrthoDB" id="1640349at2"/>
<evidence type="ECO:0000256" key="1">
    <source>
        <dbReference type="SAM" id="Phobius"/>
    </source>
</evidence>
<proteinExistence type="predicted"/>
<keyword evidence="1" id="KW-1133">Transmembrane helix</keyword>
<accession>A0A1G9MRK2</accession>
<dbReference type="STRING" id="146817.SAMN04488502_101775"/>
<protein>
    <submittedName>
        <fullName evidence="2">Similar to stage IV sporulation protein</fullName>
    </submittedName>
</protein>
<evidence type="ECO:0000313" key="2">
    <source>
        <dbReference type="EMBL" id="SDL76734.1"/>
    </source>
</evidence>
<organism evidence="2 3">
    <name type="scientific">Dendrosporobacter quercicolus</name>
    <dbReference type="NCBI Taxonomy" id="146817"/>
    <lineage>
        <taxon>Bacteria</taxon>
        <taxon>Bacillati</taxon>
        <taxon>Bacillota</taxon>
        <taxon>Negativicutes</taxon>
        <taxon>Selenomonadales</taxon>
        <taxon>Sporomusaceae</taxon>
        <taxon>Dendrosporobacter</taxon>
    </lineage>
</organism>
<keyword evidence="1" id="KW-0812">Transmembrane</keyword>
<dbReference type="RefSeq" id="WP_092068485.1">
    <property type="nucleotide sequence ID" value="NZ_FNHB01000001.1"/>
</dbReference>
<keyword evidence="1" id="KW-0472">Membrane</keyword>
<dbReference type="Proteomes" id="UP000214880">
    <property type="component" value="Unassembled WGS sequence"/>
</dbReference>
<gene>
    <name evidence="2" type="ORF">SAMN04488502_101775</name>
</gene>
<name>A0A1G9MRK2_9FIRM</name>
<dbReference type="Pfam" id="PF06898">
    <property type="entry name" value="YqfD"/>
    <property type="match status" value="1"/>
</dbReference>